<organism evidence="13 14">
    <name type="scientific">Pisolithus microcarpus 441</name>
    <dbReference type="NCBI Taxonomy" id="765257"/>
    <lineage>
        <taxon>Eukaryota</taxon>
        <taxon>Fungi</taxon>
        <taxon>Dikarya</taxon>
        <taxon>Basidiomycota</taxon>
        <taxon>Agaricomycotina</taxon>
        <taxon>Agaricomycetes</taxon>
        <taxon>Agaricomycetidae</taxon>
        <taxon>Boletales</taxon>
        <taxon>Sclerodermatineae</taxon>
        <taxon>Pisolithaceae</taxon>
        <taxon>Pisolithus</taxon>
    </lineage>
</organism>
<dbReference type="GO" id="GO:0120029">
    <property type="term" value="P:proton export across plasma membrane"/>
    <property type="evidence" value="ECO:0007669"/>
    <property type="project" value="InterPro"/>
</dbReference>
<evidence type="ECO:0000313" key="14">
    <source>
        <dbReference type="Proteomes" id="UP000054018"/>
    </source>
</evidence>
<name>A0A0C9ZPR5_9AGAM</name>
<evidence type="ECO:0000256" key="10">
    <source>
        <dbReference type="ARBA" id="ARBA00023201"/>
    </source>
</evidence>
<dbReference type="InterPro" id="IPR004712">
    <property type="entry name" value="Na+/H+_antiporter_fungi"/>
</dbReference>
<feature type="transmembrane region" description="Helical" evidence="11">
    <location>
        <begin position="336"/>
        <end position="357"/>
    </location>
</feature>
<keyword evidence="6 11" id="KW-1133">Transmembrane helix</keyword>
<dbReference type="PANTHER" id="PTHR31382">
    <property type="entry name" value="NA(+)/H(+) ANTIPORTER"/>
    <property type="match status" value="1"/>
</dbReference>
<keyword evidence="9 11" id="KW-0472">Membrane</keyword>
<evidence type="ECO:0000256" key="5">
    <source>
        <dbReference type="ARBA" id="ARBA00022692"/>
    </source>
</evidence>
<feature type="transmembrane region" description="Helical" evidence="11">
    <location>
        <begin position="301"/>
        <end position="324"/>
    </location>
</feature>
<evidence type="ECO:0000256" key="9">
    <source>
        <dbReference type="ARBA" id="ARBA00023136"/>
    </source>
</evidence>
<evidence type="ECO:0000256" key="8">
    <source>
        <dbReference type="ARBA" id="ARBA00023065"/>
    </source>
</evidence>
<dbReference type="GO" id="GO:0005886">
    <property type="term" value="C:plasma membrane"/>
    <property type="evidence" value="ECO:0007669"/>
    <property type="project" value="InterPro"/>
</dbReference>
<keyword evidence="14" id="KW-1185">Reference proteome</keyword>
<comment type="similarity">
    <text evidence="2">Belongs to the fungal Na(+)/H(+) exchanger family.</text>
</comment>
<dbReference type="EMBL" id="KN833694">
    <property type="protein sequence ID" value="KIK28039.1"/>
    <property type="molecule type" value="Genomic_DNA"/>
</dbReference>
<protein>
    <recommendedName>
        <fullName evidence="12">Cation/H+ exchanger transmembrane domain-containing protein</fullName>
    </recommendedName>
</protein>
<keyword evidence="10" id="KW-0739">Sodium transport</keyword>
<comment type="subcellular location">
    <subcellularLocation>
        <location evidence="1">Membrane</location>
        <topology evidence="1">Multi-pass membrane protein</topology>
    </subcellularLocation>
</comment>
<feature type="transmembrane region" description="Helical" evidence="11">
    <location>
        <begin position="178"/>
        <end position="199"/>
    </location>
</feature>
<keyword evidence="4" id="KW-0050">Antiport</keyword>
<keyword evidence="3" id="KW-0813">Transport</keyword>
<evidence type="ECO:0000256" key="1">
    <source>
        <dbReference type="ARBA" id="ARBA00004141"/>
    </source>
</evidence>
<evidence type="ECO:0000256" key="2">
    <source>
        <dbReference type="ARBA" id="ARBA00005248"/>
    </source>
</evidence>
<evidence type="ECO:0000313" key="13">
    <source>
        <dbReference type="EMBL" id="KIK28039.1"/>
    </source>
</evidence>
<feature type="transmembrane region" description="Helical" evidence="11">
    <location>
        <begin position="12"/>
        <end position="30"/>
    </location>
</feature>
<keyword evidence="8" id="KW-0406">Ion transport</keyword>
<evidence type="ECO:0000256" key="7">
    <source>
        <dbReference type="ARBA" id="ARBA00023053"/>
    </source>
</evidence>
<dbReference type="Proteomes" id="UP000054018">
    <property type="component" value="Unassembled WGS sequence"/>
</dbReference>
<gene>
    <name evidence="13" type="ORF">PISMIDRAFT_92346</name>
</gene>
<evidence type="ECO:0000256" key="3">
    <source>
        <dbReference type="ARBA" id="ARBA00022448"/>
    </source>
</evidence>
<dbReference type="GO" id="GO:0042391">
    <property type="term" value="P:regulation of membrane potential"/>
    <property type="evidence" value="ECO:0007669"/>
    <property type="project" value="InterPro"/>
</dbReference>
<keyword evidence="7" id="KW-0915">Sodium</keyword>
<reference evidence="13 14" key="1">
    <citation type="submission" date="2014-04" db="EMBL/GenBank/DDBJ databases">
        <authorList>
            <consortium name="DOE Joint Genome Institute"/>
            <person name="Kuo A."/>
            <person name="Kohler A."/>
            <person name="Costa M.D."/>
            <person name="Nagy L.G."/>
            <person name="Floudas D."/>
            <person name="Copeland A."/>
            <person name="Barry K.W."/>
            <person name="Cichocki N."/>
            <person name="Veneault-Fourrey C."/>
            <person name="LaButti K."/>
            <person name="Lindquist E.A."/>
            <person name="Lipzen A."/>
            <person name="Lundell T."/>
            <person name="Morin E."/>
            <person name="Murat C."/>
            <person name="Sun H."/>
            <person name="Tunlid A."/>
            <person name="Henrissat B."/>
            <person name="Grigoriev I.V."/>
            <person name="Hibbett D.S."/>
            <person name="Martin F."/>
            <person name="Nordberg H.P."/>
            <person name="Cantor M.N."/>
            <person name="Hua S.X."/>
        </authorList>
    </citation>
    <scope>NUCLEOTIDE SEQUENCE [LARGE SCALE GENOMIC DNA]</scope>
    <source>
        <strain evidence="13 14">441</strain>
    </source>
</reference>
<dbReference type="GO" id="GO:0015385">
    <property type="term" value="F:sodium:proton antiporter activity"/>
    <property type="evidence" value="ECO:0007669"/>
    <property type="project" value="InterPro"/>
</dbReference>
<dbReference type="GO" id="GO:0036376">
    <property type="term" value="P:sodium ion export across plasma membrane"/>
    <property type="evidence" value="ECO:0007669"/>
    <property type="project" value="InterPro"/>
</dbReference>
<evidence type="ECO:0000256" key="4">
    <source>
        <dbReference type="ARBA" id="ARBA00022449"/>
    </source>
</evidence>
<reference evidence="14" key="2">
    <citation type="submission" date="2015-01" db="EMBL/GenBank/DDBJ databases">
        <title>Evolutionary Origins and Diversification of the Mycorrhizal Mutualists.</title>
        <authorList>
            <consortium name="DOE Joint Genome Institute"/>
            <consortium name="Mycorrhizal Genomics Consortium"/>
            <person name="Kohler A."/>
            <person name="Kuo A."/>
            <person name="Nagy L.G."/>
            <person name="Floudas D."/>
            <person name="Copeland A."/>
            <person name="Barry K.W."/>
            <person name="Cichocki N."/>
            <person name="Veneault-Fourrey C."/>
            <person name="LaButti K."/>
            <person name="Lindquist E.A."/>
            <person name="Lipzen A."/>
            <person name="Lundell T."/>
            <person name="Morin E."/>
            <person name="Murat C."/>
            <person name="Riley R."/>
            <person name="Ohm R."/>
            <person name="Sun H."/>
            <person name="Tunlid A."/>
            <person name="Henrissat B."/>
            <person name="Grigoriev I.V."/>
            <person name="Hibbett D.S."/>
            <person name="Martin F."/>
        </authorList>
    </citation>
    <scope>NUCLEOTIDE SEQUENCE [LARGE SCALE GENOMIC DNA]</scope>
    <source>
        <strain evidence="14">441</strain>
    </source>
</reference>
<proteinExistence type="inferred from homology"/>
<dbReference type="OrthoDB" id="2190219at2759"/>
<evidence type="ECO:0000256" key="11">
    <source>
        <dbReference type="SAM" id="Phobius"/>
    </source>
</evidence>
<dbReference type="Pfam" id="PF00999">
    <property type="entry name" value="Na_H_Exchanger"/>
    <property type="match status" value="1"/>
</dbReference>
<feature type="transmembrane region" description="Helical" evidence="11">
    <location>
        <begin position="377"/>
        <end position="400"/>
    </location>
</feature>
<feature type="transmembrane region" description="Helical" evidence="11">
    <location>
        <begin position="50"/>
        <end position="71"/>
    </location>
</feature>
<keyword evidence="5 11" id="KW-0812">Transmembrane</keyword>
<dbReference type="PANTHER" id="PTHR31382:SF4">
    <property type="entry name" value="NA(+)_H(+) ANTIPORTER"/>
    <property type="match status" value="1"/>
</dbReference>
<dbReference type="AlphaFoldDB" id="A0A0C9ZPR5"/>
<sequence>MISLLVKEKLYINEVVLGTGFGVLMGPYVADVFSPRSWGTEQNTITLEVMRIVLATGLFAVGVELPCAYMWEHARGLLIMVVPTMAFGWVVVASILHGLFPMLDMISALCIASCLTPTDPVTCAAITRGKFAAKHVPVQIRRILSAESAANDGLAYPFLSISLYLTVETSTRVAIGKWFLVGWLYQVIFGTVLGAVLGLSFSKLMKLSHRKGLIDRESYIAQYLSLAIFTIGVASSLGADDLLAAFAAGSAISWDGHFNVQTEGDAFASVIDYVLNCGCFIYIGAWLPFSSYNSAELGITPWRLICFLIAILVLRRIPPLLLLYRFVPEISSWKEALFSGHFGPMGVSAVFVSALALTRLPTPENPPADQQQRLAAMIQPIVSFVVLGSIVIHGLSIPFFNLGRGMHSRTTSLSLTWTWTNRPTPDWVLWARRADPATATPSATNTVVADVERGTVAVSGNVSPCNGEAIRGDSETILATTAREEVSAVETSPFHRPREDEVTGLDSRVEVCFSDIAPRPLKVSLIEFGIQVATEAETVQAEDLTTSPIGSQVKTVRFPSSQ</sequence>
<feature type="domain" description="Cation/H+ exchanger transmembrane" evidence="12">
    <location>
        <begin position="4"/>
        <end position="399"/>
    </location>
</feature>
<dbReference type="InterPro" id="IPR006153">
    <property type="entry name" value="Cation/H_exchanger_TM"/>
</dbReference>
<feature type="transmembrane region" description="Helical" evidence="11">
    <location>
        <begin position="78"/>
        <end position="100"/>
    </location>
</feature>
<dbReference type="HOGENOM" id="CLU_008635_5_2_1"/>
<dbReference type="STRING" id="765257.A0A0C9ZPR5"/>
<evidence type="ECO:0000259" key="12">
    <source>
        <dbReference type="Pfam" id="PF00999"/>
    </source>
</evidence>
<feature type="transmembrane region" description="Helical" evidence="11">
    <location>
        <begin position="270"/>
        <end position="289"/>
    </location>
</feature>
<accession>A0A0C9ZPR5</accession>
<evidence type="ECO:0000256" key="6">
    <source>
        <dbReference type="ARBA" id="ARBA00022989"/>
    </source>
</evidence>
<dbReference type="GO" id="GO:0030007">
    <property type="term" value="P:intracellular potassium ion homeostasis"/>
    <property type="evidence" value="ECO:0007669"/>
    <property type="project" value="TreeGrafter"/>
</dbReference>